<sequence length="426" mass="47784">MSTTKIPQDNIAEGKRKHCEMMETCSSNNQADEDDSFVRLVPHHTEMMSACTSGNHDLILSLLNHATSKDSSGITRRLLASQQDPATGKSPLMLAATNGHLQICKTLLEEGAPWNALDRFGRCAGNYATDNEHWEVVNLLVEYGTRAELILGASIRLERQMNSTNSAAASSAMVAKMDDKATNFVSTSVSHQPCTKPDYLVQTNVRYDAANTILLDDDNDAVMMEWERPLMEAHASFLAGNAHNDTDPTPSVRKRVLNIGFGLGIVDTAIQAYNPSLHVIVEAHPTVYNKMIQDGWDQKQNVRICFGRWQDELPKLIEEGIVFDGIFYDTYGEHFTDLEDFHALMVNSLAKPNGVYSFFNGLAPDNLFFHGVACNCIKTQLSHLGLDTEFLPCHIQVDEKVWDGVRRKYWHGRDTYYLPLITWKKQ</sequence>
<dbReference type="Proteomes" id="UP001516023">
    <property type="component" value="Unassembled WGS sequence"/>
</dbReference>
<evidence type="ECO:0000259" key="14">
    <source>
        <dbReference type="PROSITE" id="PS51559"/>
    </source>
</evidence>
<dbReference type="InterPro" id="IPR026480">
    <property type="entry name" value="RMT2_dom"/>
</dbReference>
<dbReference type="GO" id="GO:0005634">
    <property type="term" value="C:nucleus"/>
    <property type="evidence" value="ECO:0007669"/>
    <property type="project" value="UniProtKB-SubCell"/>
</dbReference>
<dbReference type="Gene3D" id="1.25.40.20">
    <property type="entry name" value="Ankyrin repeat-containing domain"/>
    <property type="match status" value="1"/>
</dbReference>
<evidence type="ECO:0000256" key="12">
    <source>
        <dbReference type="ARBA" id="ARBA00031724"/>
    </source>
</evidence>
<dbReference type="InterPro" id="IPR002110">
    <property type="entry name" value="Ankyrin_rpt"/>
</dbReference>
<dbReference type="InterPro" id="IPR036770">
    <property type="entry name" value="Ankyrin_rpt-contain_sf"/>
</dbReference>
<protein>
    <recommendedName>
        <fullName evidence="5">Protein arginine N-methyltransferase 2</fullName>
    </recommendedName>
    <alternativeName>
        <fullName evidence="11">Protein-arginine N5-methyltransferase</fullName>
    </alternativeName>
    <alternativeName>
        <fullName evidence="12">Type IV protein arginine N-methyltransferase</fullName>
    </alternativeName>
</protein>
<evidence type="ECO:0000256" key="4">
    <source>
        <dbReference type="ARBA" id="ARBA00011245"/>
    </source>
</evidence>
<dbReference type="InterPro" id="IPR029063">
    <property type="entry name" value="SAM-dependent_MTases_sf"/>
</dbReference>
<proteinExistence type="predicted"/>
<dbReference type="Pfam" id="PF12796">
    <property type="entry name" value="Ank_2"/>
    <property type="match status" value="1"/>
</dbReference>
<dbReference type="PANTHER" id="PTHR32379">
    <property type="entry name" value="GUANIDINOACETATE N-METHYLTRANSFERASE"/>
    <property type="match status" value="1"/>
</dbReference>
<evidence type="ECO:0000256" key="9">
    <source>
        <dbReference type="ARBA" id="ARBA00022691"/>
    </source>
</evidence>
<dbReference type="Gene3D" id="3.40.50.150">
    <property type="entry name" value="Vaccinia Virus protein VP39"/>
    <property type="match status" value="1"/>
</dbReference>
<dbReference type="InterPro" id="IPR051038">
    <property type="entry name" value="RMT2/GAMT_Mtase"/>
</dbReference>
<evidence type="ECO:0000313" key="16">
    <source>
        <dbReference type="Proteomes" id="UP001516023"/>
    </source>
</evidence>
<evidence type="ECO:0000256" key="6">
    <source>
        <dbReference type="ARBA" id="ARBA00022490"/>
    </source>
</evidence>
<dbReference type="PIRSF" id="PIRSF038148">
    <property type="entry name" value="Arginine_N-mtfrase-2"/>
    <property type="match status" value="1"/>
</dbReference>
<keyword evidence="10" id="KW-0539">Nucleus</keyword>
<evidence type="ECO:0000256" key="3">
    <source>
        <dbReference type="ARBA" id="ARBA00004496"/>
    </source>
</evidence>
<comment type="subcellular location">
    <subcellularLocation>
        <location evidence="3">Cytoplasm</location>
    </subcellularLocation>
    <subcellularLocation>
        <location evidence="2">Nucleus</location>
    </subcellularLocation>
</comment>
<comment type="function">
    <text evidence="1">S-adenosyl-L-methionine-dependent protein-arginine N-methyltransferase that methylates the delta-nitrogen atom of arginine residues to form N5-methylarginine (type IV) in target proteins. Monomethylates ribosomal protein L12.</text>
</comment>
<keyword evidence="8" id="KW-0808">Transferase</keyword>
<dbReference type="SUPFAM" id="SSF53335">
    <property type="entry name" value="S-adenosyl-L-methionine-dependent methyltransferases"/>
    <property type="match status" value="1"/>
</dbReference>
<feature type="domain" description="RMT2" evidence="14">
    <location>
        <begin position="191"/>
        <end position="426"/>
    </location>
</feature>
<gene>
    <name evidence="15" type="ORF">HJC23_009022</name>
</gene>
<evidence type="ECO:0000256" key="8">
    <source>
        <dbReference type="ARBA" id="ARBA00022679"/>
    </source>
</evidence>
<evidence type="ECO:0000256" key="5">
    <source>
        <dbReference type="ARBA" id="ARBA00018778"/>
    </source>
</evidence>
<keyword evidence="6" id="KW-0963">Cytoplasm</keyword>
<dbReference type="GO" id="GO:0008168">
    <property type="term" value="F:methyltransferase activity"/>
    <property type="evidence" value="ECO:0007669"/>
    <property type="project" value="UniProtKB-KW"/>
</dbReference>
<evidence type="ECO:0000313" key="15">
    <source>
        <dbReference type="EMBL" id="KAL3805315.1"/>
    </source>
</evidence>
<dbReference type="PROSITE" id="PS51559">
    <property type="entry name" value="SAM_RMT2"/>
    <property type="match status" value="1"/>
</dbReference>
<evidence type="ECO:0000256" key="11">
    <source>
        <dbReference type="ARBA" id="ARBA00031001"/>
    </source>
</evidence>
<evidence type="ECO:0000256" key="2">
    <source>
        <dbReference type="ARBA" id="ARBA00004123"/>
    </source>
</evidence>
<dbReference type="EMBL" id="JABMIG020000003">
    <property type="protein sequence ID" value="KAL3805315.1"/>
    <property type="molecule type" value="Genomic_DNA"/>
</dbReference>
<reference evidence="15 16" key="1">
    <citation type="journal article" date="2020" name="G3 (Bethesda)">
        <title>Improved Reference Genome for Cyclotella cryptica CCMP332, a Model for Cell Wall Morphogenesis, Salinity Adaptation, and Lipid Production in Diatoms (Bacillariophyta).</title>
        <authorList>
            <person name="Roberts W.R."/>
            <person name="Downey K.M."/>
            <person name="Ruck E.C."/>
            <person name="Traller J.C."/>
            <person name="Alverson A.J."/>
        </authorList>
    </citation>
    <scope>NUCLEOTIDE SEQUENCE [LARGE SCALE GENOMIC DNA]</scope>
    <source>
        <strain evidence="15 16">CCMP332</strain>
    </source>
</reference>
<dbReference type="InterPro" id="IPR017408">
    <property type="entry name" value="Arginine_N-MeTrfase_2"/>
</dbReference>
<dbReference type="GO" id="GO:0005737">
    <property type="term" value="C:cytoplasm"/>
    <property type="evidence" value="ECO:0007669"/>
    <property type="project" value="UniProtKB-SubCell"/>
</dbReference>
<evidence type="ECO:0000256" key="13">
    <source>
        <dbReference type="PROSITE-ProRule" id="PRU00023"/>
    </source>
</evidence>
<accession>A0ABD3QY01</accession>
<dbReference type="SUPFAM" id="SSF48403">
    <property type="entry name" value="Ankyrin repeat"/>
    <property type="match status" value="1"/>
</dbReference>
<keyword evidence="13" id="KW-0040">ANK repeat</keyword>
<comment type="caution">
    <text evidence="15">The sequence shown here is derived from an EMBL/GenBank/DDBJ whole genome shotgun (WGS) entry which is preliminary data.</text>
</comment>
<feature type="repeat" description="ANK" evidence="13">
    <location>
        <begin position="87"/>
        <end position="119"/>
    </location>
</feature>
<dbReference type="AlphaFoldDB" id="A0ABD3QY01"/>
<evidence type="ECO:0000256" key="1">
    <source>
        <dbReference type="ARBA" id="ARBA00002207"/>
    </source>
</evidence>
<dbReference type="GO" id="GO:0032259">
    <property type="term" value="P:methylation"/>
    <property type="evidence" value="ECO:0007669"/>
    <property type="project" value="UniProtKB-KW"/>
</dbReference>
<dbReference type="PANTHER" id="PTHR32379:SF1">
    <property type="entry name" value="GUANIDINOACETATE N-METHYLTRANSFERASE"/>
    <property type="match status" value="1"/>
</dbReference>
<keyword evidence="9" id="KW-0949">S-adenosyl-L-methionine</keyword>
<evidence type="ECO:0000256" key="7">
    <source>
        <dbReference type="ARBA" id="ARBA00022603"/>
    </source>
</evidence>
<name>A0ABD3QY01_9STRA</name>
<organism evidence="15 16">
    <name type="scientific">Cyclotella cryptica</name>
    <dbReference type="NCBI Taxonomy" id="29204"/>
    <lineage>
        <taxon>Eukaryota</taxon>
        <taxon>Sar</taxon>
        <taxon>Stramenopiles</taxon>
        <taxon>Ochrophyta</taxon>
        <taxon>Bacillariophyta</taxon>
        <taxon>Coscinodiscophyceae</taxon>
        <taxon>Thalassiosirophycidae</taxon>
        <taxon>Stephanodiscales</taxon>
        <taxon>Stephanodiscaceae</taxon>
        <taxon>Cyclotella</taxon>
    </lineage>
</organism>
<dbReference type="PROSITE" id="PS50297">
    <property type="entry name" value="ANK_REP_REGION"/>
    <property type="match status" value="1"/>
</dbReference>
<dbReference type="PROSITE" id="PS50088">
    <property type="entry name" value="ANK_REPEAT"/>
    <property type="match status" value="1"/>
</dbReference>
<dbReference type="SMART" id="SM00248">
    <property type="entry name" value="ANK"/>
    <property type="match status" value="2"/>
</dbReference>
<evidence type="ECO:0000256" key="10">
    <source>
        <dbReference type="ARBA" id="ARBA00023242"/>
    </source>
</evidence>
<comment type="subunit">
    <text evidence="4">Monomer.</text>
</comment>
<keyword evidence="16" id="KW-1185">Reference proteome</keyword>
<keyword evidence="7" id="KW-0489">Methyltransferase</keyword>